<keyword evidence="2" id="KW-0012">Acyltransferase</keyword>
<dbReference type="EMBL" id="CP045699">
    <property type="protein sequence ID" value="QGA64028.1"/>
    <property type="molecule type" value="Genomic_DNA"/>
</dbReference>
<sequence>MSVIFQILPLIKYPLLKPIYKAYYPLAKVKKNERVVVGYQQQTIIAIVRFRPIEQYTLLTGMLVVPDHRQQGIGQQLLSYCATEELNSNCYCFAYQHLETFYQQGGFHAIESEQLPSSLRQLFLRYITNGKKLLPMQYKSVDMA</sequence>
<evidence type="ECO:0000256" key="2">
    <source>
        <dbReference type="ARBA" id="ARBA00023315"/>
    </source>
</evidence>
<dbReference type="Proteomes" id="UP000348942">
    <property type="component" value="Chromosome 1"/>
</dbReference>
<evidence type="ECO:0000259" key="3">
    <source>
        <dbReference type="PROSITE" id="PS51186"/>
    </source>
</evidence>
<protein>
    <submittedName>
        <fullName evidence="4">GNAT family N-acetyltransferase</fullName>
    </submittedName>
</protein>
<accession>A0A5Q0TA53</accession>
<dbReference type="PANTHER" id="PTHR43800:SF1">
    <property type="entry name" value="PEPTIDYL-LYSINE N-ACETYLTRANSFERASE YJAB"/>
    <property type="match status" value="1"/>
</dbReference>
<dbReference type="CDD" id="cd04301">
    <property type="entry name" value="NAT_SF"/>
    <property type="match status" value="1"/>
</dbReference>
<organism evidence="4 5">
    <name type="scientific">Vibrio algicola</name>
    <dbReference type="NCBI Taxonomy" id="2662262"/>
    <lineage>
        <taxon>Bacteria</taxon>
        <taxon>Pseudomonadati</taxon>
        <taxon>Pseudomonadota</taxon>
        <taxon>Gammaproteobacteria</taxon>
        <taxon>Vibrionales</taxon>
        <taxon>Vibrionaceae</taxon>
        <taxon>Vibrio</taxon>
    </lineage>
</organism>
<dbReference type="SUPFAM" id="SSF55729">
    <property type="entry name" value="Acyl-CoA N-acyltransferases (Nat)"/>
    <property type="match status" value="1"/>
</dbReference>
<dbReference type="GO" id="GO:0016747">
    <property type="term" value="F:acyltransferase activity, transferring groups other than amino-acyl groups"/>
    <property type="evidence" value="ECO:0007669"/>
    <property type="project" value="InterPro"/>
</dbReference>
<dbReference type="Pfam" id="PF13508">
    <property type="entry name" value="Acetyltransf_7"/>
    <property type="match status" value="1"/>
</dbReference>
<reference evidence="4 5" key="1">
    <citation type="submission" date="2019-10" db="EMBL/GenBank/DDBJ databases">
        <title>Vibrio sp. nov., isolated from Coralline algae surface.</title>
        <authorList>
            <person name="Geng Y."/>
            <person name="Zhang X."/>
        </authorList>
    </citation>
    <scope>NUCLEOTIDE SEQUENCE [LARGE SCALE GENOMIC DNA]</scope>
    <source>
        <strain evidence="4 5">SM1977</strain>
    </source>
</reference>
<feature type="domain" description="N-acetyltransferase" evidence="3">
    <location>
        <begin position="1"/>
        <end position="125"/>
    </location>
</feature>
<dbReference type="PROSITE" id="PS51186">
    <property type="entry name" value="GNAT"/>
    <property type="match status" value="1"/>
</dbReference>
<evidence type="ECO:0000313" key="4">
    <source>
        <dbReference type="EMBL" id="QGA64028.1"/>
    </source>
</evidence>
<dbReference type="AlphaFoldDB" id="A0A5Q0TA53"/>
<dbReference type="InterPro" id="IPR000182">
    <property type="entry name" value="GNAT_dom"/>
</dbReference>
<dbReference type="Gene3D" id="3.40.630.30">
    <property type="match status" value="1"/>
</dbReference>
<evidence type="ECO:0000256" key="1">
    <source>
        <dbReference type="ARBA" id="ARBA00022679"/>
    </source>
</evidence>
<keyword evidence="5" id="KW-1185">Reference proteome</keyword>
<dbReference type="InterPro" id="IPR016181">
    <property type="entry name" value="Acyl_CoA_acyltransferase"/>
</dbReference>
<gene>
    <name evidence="4" type="ORF">GFB47_00460</name>
</gene>
<keyword evidence="1 4" id="KW-0808">Transferase</keyword>
<dbReference type="PANTHER" id="PTHR43800">
    <property type="entry name" value="PEPTIDYL-LYSINE N-ACETYLTRANSFERASE YJAB"/>
    <property type="match status" value="1"/>
</dbReference>
<evidence type="ECO:0000313" key="5">
    <source>
        <dbReference type="Proteomes" id="UP000348942"/>
    </source>
</evidence>
<name>A0A5Q0TA53_9VIBR</name>
<proteinExistence type="predicted"/>